<name>A0ACB9C3U4_ARCLA</name>
<proteinExistence type="predicted"/>
<evidence type="ECO:0000313" key="2">
    <source>
        <dbReference type="Proteomes" id="UP001055879"/>
    </source>
</evidence>
<accession>A0ACB9C3U4</accession>
<organism evidence="1 2">
    <name type="scientific">Arctium lappa</name>
    <name type="common">Greater burdock</name>
    <name type="synonym">Lappa major</name>
    <dbReference type="NCBI Taxonomy" id="4217"/>
    <lineage>
        <taxon>Eukaryota</taxon>
        <taxon>Viridiplantae</taxon>
        <taxon>Streptophyta</taxon>
        <taxon>Embryophyta</taxon>
        <taxon>Tracheophyta</taxon>
        <taxon>Spermatophyta</taxon>
        <taxon>Magnoliopsida</taxon>
        <taxon>eudicotyledons</taxon>
        <taxon>Gunneridae</taxon>
        <taxon>Pentapetalae</taxon>
        <taxon>asterids</taxon>
        <taxon>campanulids</taxon>
        <taxon>Asterales</taxon>
        <taxon>Asteraceae</taxon>
        <taxon>Carduoideae</taxon>
        <taxon>Cardueae</taxon>
        <taxon>Arctiinae</taxon>
        <taxon>Arctium</taxon>
    </lineage>
</organism>
<dbReference type="EMBL" id="CM042051">
    <property type="protein sequence ID" value="KAI3728954.1"/>
    <property type="molecule type" value="Genomic_DNA"/>
</dbReference>
<gene>
    <name evidence="1" type="ORF">L6452_17599</name>
</gene>
<evidence type="ECO:0000313" key="1">
    <source>
        <dbReference type="EMBL" id="KAI3728954.1"/>
    </source>
</evidence>
<reference evidence="2" key="1">
    <citation type="journal article" date="2022" name="Mol. Ecol. Resour.">
        <title>The genomes of chicory, endive, great burdock and yacon provide insights into Asteraceae palaeo-polyploidization history and plant inulin production.</title>
        <authorList>
            <person name="Fan W."/>
            <person name="Wang S."/>
            <person name="Wang H."/>
            <person name="Wang A."/>
            <person name="Jiang F."/>
            <person name="Liu H."/>
            <person name="Zhao H."/>
            <person name="Xu D."/>
            <person name="Zhang Y."/>
        </authorList>
    </citation>
    <scope>NUCLEOTIDE SEQUENCE [LARGE SCALE GENOMIC DNA]</scope>
    <source>
        <strain evidence="2">cv. Niubang</strain>
    </source>
</reference>
<comment type="caution">
    <text evidence="1">The sequence shown here is derived from an EMBL/GenBank/DDBJ whole genome shotgun (WGS) entry which is preliminary data.</text>
</comment>
<reference evidence="1 2" key="2">
    <citation type="journal article" date="2022" name="Mol. Ecol. Resour.">
        <title>The genomes of chicory, endive, great burdock and yacon provide insights into Asteraceae paleo-polyploidization history and plant inulin production.</title>
        <authorList>
            <person name="Fan W."/>
            <person name="Wang S."/>
            <person name="Wang H."/>
            <person name="Wang A."/>
            <person name="Jiang F."/>
            <person name="Liu H."/>
            <person name="Zhao H."/>
            <person name="Xu D."/>
            <person name="Zhang Y."/>
        </authorList>
    </citation>
    <scope>NUCLEOTIDE SEQUENCE [LARGE SCALE GENOMIC DNA]</scope>
    <source>
        <strain evidence="2">cv. Niubang</strain>
    </source>
</reference>
<keyword evidence="2" id="KW-1185">Reference proteome</keyword>
<dbReference type="Proteomes" id="UP001055879">
    <property type="component" value="Linkage Group LG05"/>
</dbReference>
<sequence length="112" mass="12550">MSSFEGLHSYYTDTAHLRYCLFTEVELLEIKTGTVLAKALQIQLLYFEFAAAYNLHRITPDMLVREPASSSSPRHAYSRTCTVNTQIPHTCGNIRSQGPINPRGESWGCVGI</sequence>
<protein>
    <submittedName>
        <fullName evidence="1">Uncharacterized protein</fullName>
    </submittedName>
</protein>